<feature type="region of interest" description="Disordered" evidence="1">
    <location>
        <begin position="1"/>
        <end position="106"/>
    </location>
</feature>
<evidence type="ECO:0000256" key="1">
    <source>
        <dbReference type="SAM" id="MobiDB-lite"/>
    </source>
</evidence>
<evidence type="ECO:0000313" key="3">
    <source>
        <dbReference type="Proteomes" id="UP001437256"/>
    </source>
</evidence>
<proteinExistence type="predicted"/>
<evidence type="ECO:0000313" key="2">
    <source>
        <dbReference type="EMBL" id="KAL0060246.1"/>
    </source>
</evidence>
<accession>A0ABR2ZF36</accession>
<comment type="caution">
    <text evidence="2">The sequence shown here is derived from an EMBL/GenBank/DDBJ whole genome shotgun (WGS) entry which is preliminary data.</text>
</comment>
<name>A0ABR2ZF36_9AGAR</name>
<dbReference type="Proteomes" id="UP001437256">
    <property type="component" value="Unassembled WGS sequence"/>
</dbReference>
<dbReference type="EMBL" id="JBBXMP010000185">
    <property type="protein sequence ID" value="KAL0060246.1"/>
    <property type="molecule type" value="Genomic_DNA"/>
</dbReference>
<organism evidence="2 3">
    <name type="scientific">Marasmius tenuissimus</name>
    <dbReference type="NCBI Taxonomy" id="585030"/>
    <lineage>
        <taxon>Eukaryota</taxon>
        <taxon>Fungi</taxon>
        <taxon>Dikarya</taxon>
        <taxon>Basidiomycota</taxon>
        <taxon>Agaricomycotina</taxon>
        <taxon>Agaricomycetes</taxon>
        <taxon>Agaricomycetidae</taxon>
        <taxon>Agaricales</taxon>
        <taxon>Marasmiineae</taxon>
        <taxon>Marasmiaceae</taxon>
        <taxon>Marasmius</taxon>
    </lineage>
</organism>
<sequence length="160" mass="17180">MPDVPKTPSTGCKPIRRVSGAPSQPLEAISPSAPATPVDSTMTQSKKNKRRSNAAEPVLALQTRSSNKEKHPGLAQKALDMVRRSSEAVQAEKEQKKAATEAAENQRIKAKNRLAAFEDTAQKAQDNYKKTFAQPSVPATNKGSMDKSVITATTVLQKPG</sequence>
<reference evidence="2 3" key="1">
    <citation type="submission" date="2024-05" db="EMBL/GenBank/DDBJ databases">
        <title>A draft genome resource for the thread blight pathogen Marasmius tenuissimus strain MS-2.</title>
        <authorList>
            <person name="Yulfo-Soto G.E."/>
            <person name="Baruah I.K."/>
            <person name="Amoako-Attah I."/>
            <person name="Bukari Y."/>
            <person name="Meinhardt L.W."/>
            <person name="Bailey B.A."/>
            <person name="Cohen S.P."/>
        </authorList>
    </citation>
    <scope>NUCLEOTIDE SEQUENCE [LARGE SCALE GENOMIC DNA]</scope>
    <source>
        <strain evidence="2 3">MS-2</strain>
    </source>
</reference>
<feature type="compositionally biased region" description="Basic and acidic residues" evidence="1">
    <location>
        <begin position="80"/>
        <end position="106"/>
    </location>
</feature>
<protein>
    <submittedName>
        <fullName evidence="2">Uncharacterized protein</fullName>
    </submittedName>
</protein>
<keyword evidence="3" id="KW-1185">Reference proteome</keyword>
<gene>
    <name evidence="2" type="ORF">AAF712_012956</name>
</gene>